<dbReference type="PANTHER" id="PTHR42783:SF3">
    <property type="entry name" value="GLUTAMATE SYNTHASE [NADPH] SMALL CHAIN-RELATED"/>
    <property type="match status" value="1"/>
</dbReference>
<dbReference type="Pfam" id="PF14691">
    <property type="entry name" value="Fer4_20"/>
    <property type="match status" value="1"/>
</dbReference>
<evidence type="ECO:0000256" key="1">
    <source>
        <dbReference type="ARBA" id="ARBA00022723"/>
    </source>
</evidence>
<dbReference type="PANTHER" id="PTHR42783">
    <property type="entry name" value="GLUTAMATE SYNTHASE [NADPH] SMALL CHAIN"/>
    <property type="match status" value="1"/>
</dbReference>
<evidence type="ECO:0000259" key="4">
    <source>
        <dbReference type="PROSITE" id="PS51379"/>
    </source>
</evidence>
<accession>A0A4P8ILA0</accession>
<dbReference type="InterPro" id="IPR028261">
    <property type="entry name" value="DPD_II"/>
</dbReference>
<dbReference type="Gene3D" id="3.50.50.60">
    <property type="entry name" value="FAD/NAD(P)-binding domain"/>
    <property type="match status" value="1"/>
</dbReference>
<dbReference type="Gene3D" id="3.40.50.720">
    <property type="entry name" value="NAD(P)-binding Rossmann-like Domain"/>
    <property type="match status" value="1"/>
</dbReference>
<dbReference type="AlphaFoldDB" id="A0A4P8ILA0"/>
<dbReference type="NCBIfam" id="TIGR03315">
    <property type="entry name" value="Se_ygfK"/>
    <property type="match status" value="1"/>
</dbReference>
<dbReference type="KEGG" id="arf:AR1Y2_2475"/>
<evidence type="ECO:0000256" key="3">
    <source>
        <dbReference type="ARBA" id="ARBA00023014"/>
    </source>
</evidence>
<dbReference type="GO" id="GO:0051536">
    <property type="term" value="F:iron-sulfur cluster binding"/>
    <property type="evidence" value="ECO:0007669"/>
    <property type="project" value="UniProtKB-KW"/>
</dbReference>
<dbReference type="PRINTS" id="PR00419">
    <property type="entry name" value="ADXRDTASE"/>
</dbReference>
<dbReference type="GO" id="GO:0046872">
    <property type="term" value="F:metal ion binding"/>
    <property type="evidence" value="ECO:0007669"/>
    <property type="project" value="UniProtKB-KW"/>
</dbReference>
<dbReference type="InterPro" id="IPR017896">
    <property type="entry name" value="4Fe4S_Fe-S-bd"/>
</dbReference>
<feature type="domain" description="4Fe-4S ferredoxin-type" evidence="4">
    <location>
        <begin position="903"/>
        <end position="932"/>
    </location>
</feature>
<dbReference type="Pfam" id="PF07992">
    <property type="entry name" value="Pyr_redox_2"/>
    <property type="match status" value="1"/>
</dbReference>
<dbReference type="InterPro" id="IPR017900">
    <property type="entry name" value="4Fe4S_Fe_S_CS"/>
</dbReference>
<keyword evidence="2" id="KW-0408">Iron</keyword>
<sequence>MSDIMTSIPFSRLLEWVVEEKEDKGTIFGIRRPFKADPADTAEIFGRKLETPIGPAAGPHTQLAQNIVAAYVAGSRFFELKTVQIMDGEELSACVNKPCILAEDEGYNCEWSTELYVPQAMEEYIKAWFLLHILSKEYGLGTADGFQFNMSVGYDLAGIKSEKINTFIDTMMDAGESSIFRECMRDARAMAKRLKNVTEEDVEAIPAKICNSATISTLHGCPPQEIESIADYLLKEKGLHTFIKCNPTLLGYDFARKTMDDMGYDYMVFGDFHFKDDLQYEDAVPMLKRLMELADKKGLEFGVKITNTFPVDVKEHQLPSEEMYMSGKALFPLSISLAAKLSKEFGGNLRISYSGGADAYNIEEIIDTGIWPVTVATTLLKPGGYQRLTQMAKKLQESKVLRPFEGIDAEAVSKIAEKAKSDKHHVKAAKPLPSRKMKQPVPLLDCYVAPCKEGCPIHQDITAYMPLADEGKYKEALEVIMERNALPFITGTICAHNCMSKCTRNFYEEPVHIRDNKLKAAQGGYEEVLKALKPAEENGKKAAVIGGGPAGMACAYYLAKAGTKVTLYEQSGSLGGVVSQVIPEFRISSSLVEKDASFLEKLGVDIQLNVRIDNAPALKNQGYDAVILAVGASKPGELPLEKGGVINALEFLKEFKQNDGHVMIGKNVAVIGGGNTAMDTARAAKRTEGVEHVYLVYRRTKRYMPADEEELLMAVEDGVEFKELLSPVLLEDGELVCKAMELSDPDETGRRGVKSTGQRVKIPADTVIAAVGEQVPSSFYQENGIHVDSRGRAKTDPETLMTNKEGIYVIGDGLSGPATVVEGMRDAMKAAEHILGIPVSKGEDNPSSKEDCCEKKGILKDTQEEKDQSRRCLGCDVVCENCVDVCPNRANVSIHVPGFEKDQVIHIDYMCNECGNCRSFCPYESAPYLDKFTLFANENDMENSKNEGFTVLDLMEQKCQVRYLGETMTVNLKDGSCAVTEGLRRLMTVVCEDYAFYLL</sequence>
<reference evidence="5 6" key="1">
    <citation type="submission" date="2019-05" db="EMBL/GenBank/DDBJ databases">
        <title>Complete genome sequencing of Anaerostipes rhamnosivorans.</title>
        <authorList>
            <person name="Bui T.P.N."/>
            <person name="de Vos W.M."/>
        </authorList>
    </citation>
    <scope>NUCLEOTIDE SEQUENCE [LARGE SCALE GENOMIC DNA]</scope>
    <source>
        <strain evidence="5 6">1y2</strain>
    </source>
</reference>
<keyword evidence="1" id="KW-0479">Metal-binding</keyword>
<dbReference type="SUPFAM" id="SSF51971">
    <property type="entry name" value="Nucleotide-binding domain"/>
    <property type="match status" value="2"/>
</dbReference>
<dbReference type="SUPFAM" id="SSF54862">
    <property type="entry name" value="4Fe-4S ferredoxins"/>
    <property type="match status" value="1"/>
</dbReference>
<dbReference type="SUPFAM" id="SSF46548">
    <property type="entry name" value="alpha-helical ferredoxin"/>
    <property type="match status" value="1"/>
</dbReference>
<dbReference type="InterPro" id="IPR036188">
    <property type="entry name" value="FAD/NAD-bd_sf"/>
</dbReference>
<dbReference type="GO" id="GO:0004355">
    <property type="term" value="F:glutamate synthase (NADPH) activity"/>
    <property type="evidence" value="ECO:0007669"/>
    <property type="project" value="UniProtKB-EC"/>
</dbReference>
<gene>
    <name evidence="5" type="ORF">AR1Y2_2475</name>
</gene>
<evidence type="ECO:0000313" key="5">
    <source>
        <dbReference type="EMBL" id="QCP35929.1"/>
    </source>
</evidence>
<keyword evidence="6" id="KW-1185">Reference proteome</keyword>
<dbReference type="RefSeq" id="WP_137329227.1">
    <property type="nucleotide sequence ID" value="NZ_CP040058.1"/>
</dbReference>
<keyword evidence="5" id="KW-0560">Oxidoreductase</keyword>
<dbReference type="PROSITE" id="PS00198">
    <property type="entry name" value="4FE4S_FER_1"/>
    <property type="match status" value="1"/>
</dbReference>
<dbReference type="SUPFAM" id="SSF51395">
    <property type="entry name" value="FMN-linked oxidoreductases"/>
    <property type="match status" value="1"/>
</dbReference>
<dbReference type="InterPro" id="IPR017701">
    <property type="entry name" value="Se_rdtase_YgfK"/>
</dbReference>
<dbReference type="Gene3D" id="3.30.70.20">
    <property type="match status" value="1"/>
</dbReference>
<organism evidence="5 6">
    <name type="scientific">Anaerostipes rhamnosivorans</name>
    <dbReference type="NCBI Taxonomy" id="1229621"/>
    <lineage>
        <taxon>Bacteria</taxon>
        <taxon>Bacillati</taxon>
        <taxon>Bacillota</taxon>
        <taxon>Clostridia</taxon>
        <taxon>Lachnospirales</taxon>
        <taxon>Lachnospiraceae</taxon>
        <taxon>Anaerostipes</taxon>
    </lineage>
</organism>
<dbReference type="PROSITE" id="PS51379">
    <property type="entry name" value="4FE4S_FER_2"/>
    <property type="match status" value="1"/>
</dbReference>
<dbReference type="InterPro" id="IPR009051">
    <property type="entry name" value="Helical_ferredxn"/>
</dbReference>
<dbReference type="Gene3D" id="1.10.1060.10">
    <property type="entry name" value="Alpha-helical ferredoxin"/>
    <property type="match status" value="1"/>
</dbReference>
<keyword evidence="3" id="KW-0411">Iron-sulfur</keyword>
<dbReference type="OrthoDB" id="9803192at2"/>
<protein>
    <submittedName>
        <fullName evidence="5">Glutamate synthase [NADPH] small chain</fullName>
        <ecNumber evidence="5">1.4.1.13</ecNumber>
    </submittedName>
</protein>
<dbReference type="EC" id="1.4.1.13" evidence="5"/>
<dbReference type="Proteomes" id="UP000298653">
    <property type="component" value="Chromosome"/>
</dbReference>
<evidence type="ECO:0000256" key="2">
    <source>
        <dbReference type="ARBA" id="ARBA00023004"/>
    </source>
</evidence>
<dbReference type="EMBL" id="CP040058">
    <property type="protein sequence ID" value="QCP35929.1"/>
    <property type="molecule type" value="Genomic_DNA"/>
</dbReference>
<dbReference type="InterPro" id="IPR023753">
    <property type="entry name" value="FAD/NAD-binding_dom"/>
</dbReference>
<evidence type="ECO:0000313" key="6">
    <source>
        <dbReference type="Proteomes" id="UP000298653"/>
    </source>
</evidence>
<proteinExistence type="predicted"/>
<name>A0A4P8ILA0_9FIRM</name>